<evidence type="ECO:0000313" key="2">
    <source>
        <dbReference type="Proteomes" id="UP001604336"/>
    </source>
</evidence>
<protein>
    <submittedName>
        <fullName evidence="1">Uncharacterized protein</fullName>
    </submittedName>
</protein>
<gene>
    <name evidence="1" type="ORF">Adt_39929</name>
</gene>
<dbReference type="EMBL" id="JBFOLK010000012">
    <property type="protein sequence ID" value="KAL2471793.1"/>
    <property type="molecule type" value="Genomic_DNA"/>
</dbReference>
<dbReference type="Proteomes" id="UP001604336">
    <property type="component" value="Unassembled WGS sequence"/>
</dbReference>
<organism evidence="1 2">
    <name type="scientific">Abeliophyllum distichum</name>
    <dbReference type="NCBI Taxonomy" id="126358"/>
    <lineage>
        <taxon>Eukaryota</taxon>
        <taxon>Viridiplantae</taxon>
        <taxon>Streptophyta</taxon>
        <taxon>Embryophyta</taxon>
        <taxon>Tracheophyta</taxon>
        <taxon>Spermatophyta</taxon>
        <taxon>Magnoliopsida</taxon>
        <taxon>eudicotyledons</taxon>
        <taxon>Gunneridae</taxon>
        <taxon>Pentapetalae</taxon>
        <taxon>asterids</taxon>
        <taxon>lamiids</taxon>
        <taxon>Lamiales</taxon>
        <taxon>Oleaceae</taxon>
        <taxon>Forsythieae</taxon>
        <taxon>Abeliophyllum</taxon>
    </lineage>
</organism>
<sequence length="139" mass="15759">MAMLQRATVPPLATENQPTEAILLPETTSSNNQTIPINLDILLSQKINEEIAQKKNRGRLIFIKKDPFTEELMSVPLPLIFKESTDEFNWISSAIELVKGQPHPSVKGLEMKHSIILPRETGSLMWTGHMKIYVTRHSE</sequence>
<proteinExistence type="predicted"/>
<dbReference type="AlphaFoldDB" id="A0ABD1Q6H2"/>
<reference evidence="2" key="1">
    <citation type="submission" date="2024-07" db="EMBL/GenBank/DDBJ databases">
        <title>Two chromosome-level genome assemblies of Korean endemic species Abeliophyllum distichum and Forsythia ovata (Oleaceae).</title>
        <authorList>
            <person name="Jang H."/>
        </authorList>
    </citation>
    <scope>NUCLEOTIDE SEQUENCE [LARGE SCALE GENOMIC DNA]</scope>
</reference>
<evidence type="ECO:0000313" key="1">
    <source>
        <dbReference type="EMBL" id="KAL2471793.1"/>
    </source>
</evidence>
<accession>A0ABD1Q6H2</accession>
<name>A0ABD1Q6H2_9LAMI</name>
<comment type="caution">
    <text evidence="1">The sequence shown here is derived from an EMBL/GenBank/DDBJ whole genome shotgun (WGS) entry which is preliminary data.</text>
</comment>
<keyword evidence="2" id="KW-1185">Reference proteome</keyword>